<evidence type="ECO:0000256" key="3">
    <source>
        <dbReference type="ARBA" id="ARBA00005201"/>
    </source>
</evidence>
<feature type="domain" description="Riboflavin kinase" evidence="16">
    <location>
        <begin position="183"/>
        <end position="308"/>
    </location>
</feature>
<dbReference type="Pfam" id="PF06574">
    <property type="entry name" value="FAD_syn"/>
    <property type="match status" value="1"/>
</dbReference>
<evidence type="ECO:0000256" key="6">
    <source>
        <dbReference type="ARBA" id="ARBA00022679"/>
    </source>
</evidence>
<keyword evidence="12" id="KW-0511">Multifunctional enzyme</keyword>
<comment type="catalytic activity">
    <reaction evidence="14 15">
        <text>FMN + ATP + H(+) = FAD + diphosphate</text>
        <dbReference type="Rhea" id="RHEA:17237"/>
        <dbReference type="ChEBI" id="CHEBI:15378"/>
        <dbReference type="ChEBI" id="CHEBI:30616"/>
        <dbReference type="ChEBI" id="CHEBI:33019"/>
        <dbReference type="ChEBI" id="CHEBI:57692"/>
        <dbReference type="ChEBI" id="CHEBI:58210"/>
        <dbReference type="EC" id="2.7.7.2"/>
    </reaction>
</comment>
<evidence type="ECO:0000256" key="2">
    <source>
        <dbReference type="ARBA" id="ARBA00004726"/>
    </source>
</evidence>
<dbReference type="PANTHER" id="PTHR22749">
    <property type="entry name" value="RIBOFLAVIN KINASE/FMN ADENYLYLTRANSFERASE"/>
    <property type="match status" value="1"/>
</dbReference>
<name>A0A5B7TVB8_9FLAO</name>
<dbReference type="PANTHER" id="PTHR22749:SF6">
    <property type="entry name" value="RIBOFLAVIN KINASE"/>
    <property type="match status" value="1"/>
</dbReference>
<dbReference type="RefSeq" id="WP_138951022.1">
    <property type="nucleotide sequence ID" value="NZ_CP040749.1"/>
</dbReference>
<dbReference type="EMBL" id="CP040749">
    <property type="protein sequence ID" value="QCX40188.1"/>
    <property type="molecule type" value="Genomic_DNA"/>
</dbReference>
<dbReference type="NCBIfam" id="NF004162">
    <property type="entry name" value="PRK05627.1-5"/>
    <property type="match status" value="1"/>
</dbReference>
<dbReference type="GO" id="GO:0005524">
    <property type="term" value="F:ATP binding"/>
    <property type="evidence" value="ECO:0007669"/>
    <property type="project" value="UniProtKB-UniRule"/>
</dbReference>
<evidence type="ECO:0000256" key="1">
    <source>
        <dbReference type="ARBA" id="ARBA00002121"/>
    </source>
</evidence>
<dbReference type="GO" id="GO:0006747">
    <property type="term" value="P:FAD biosynthetic process"/>
    <property type="evidence" value="ECO:0007669"/>
    <property type="project" value="UniProtKB-UniRule"/>
</dbReference>
<evidence type="ECO:0000256" key="14">
    <source>
        <dbReference type="ARBA" id="ARBA00049494"/>
    </source>
</evidence>
<dbReference type="InterPro" id="IPR023465">
    <property type="entry name" value="Riboflavin_kinase_dom_sf"/>
</dbReference>
<dbReference type="AlphaFoldDB" id="A0A5B7TVB8"/>
<keyword evidence="5 15" id="KW-0288">FMN</keyword>
<dbReference type="GO" id="GO:0009398">
    <property type="term" value="P:FMN biosynthetic process"/>
    <property type="evidence" value="ECO:0007669"/>
    <property type="project" value="UniProtKB-UniRule"/>
</dbReference>
<dbReference type="SMART" id="SM00904">
    <property type="entry name" value="Flavokinase"/>
    <property type="match status" value="1"/>
</dbReference>
<dbReference type="OrthoDB" id="9803667at2"/>
<evidence type="ECO:0000256" key="4">
    <source>
        <dbReference type="ARBA" id="ARBA00022630"/>
    </source>
</evidence>
<evidence type="ECO:0000256" key="15">
    <source>
        <dbReference type="PIRNR" id="PIRNR004491"/>
    </source>
</evidence>
<dbReference type="GO" id="GO:0003919">
    <property type="term" value="F:FMN adenylyltransferase activity"/>
    <property type="evidence" value="ECO:0007669"/>
    <property type="project" value="UniProtKB-UniRule"/>
</dbReference>
<dbReference type="CDD" id="cd02064">
    <property type="entry name" value="FAD_synthetase_N"/>
    <property type="match status" value="1"/>
</dbReference>
<keyword evidence="4 15" id="KW-0285">Flavoprotein</keyword>
<dbReference type="FunFam" id="3.40.50.620:FF:000021">
    <property type="entry name" value="Riboflavin biosynthesis protein"/>
    <property type="match status" value="1"/>
</dbReference>
<dbReference type="Gene3D" id="2.40.30.30">
    <property type="entry name" value="Riboflavin kinase-like"/>
    <property type="match status" value="1"/>
</dbReference>
<dbReference type="Pfam" id="PF01687">
    <property type="entry name" value="Flavokinase"/>
    <property type="match status" value="1"/>
</dbReference>
<dbReference type="UniPathway" id="UPA00276">
    <property type="reaction ID" value="UER00406"/>
</dbReference>
<evidence type="ECO:0000256" key="7">
    <source>
        <dbReference type="ARBA" id="ARBA00022695"/>
    </source>
</evidence>
<evidence type="ECO:0000256" key="13">
    <source>
        <dbReference type="ARBA" id="ARBA00047880"/>
    </source>
</evidence>
<gene>
    <name evidence="17" type="ORF">FF125_17680</name>
</gene>
<comment type="function">
    <text evidence="1">Catalyzes the phosphorylation of riboflavin to FMN followed by the adenylation of FMN to FAD.</text>
</comment>
<dbReference type="UniPathway" id="UPA00277">
    <property type="reaction ID" value="UER00407"/>
</dbReference>
<dbReference type="EC" id="2.7.7.2" evidence="15"/>
<comment type="pathway">
    <text evidence="2 15">Cofactor biosynthesis; FAD biosynthesis; FAD from FMN: step 1/1.</text>
</comment>
<keyword evidence="11 15" id="KW-0067">ATP-binding</keyword>
<dbReference type="InterPro" id="IPR015864">
    <property type="entry name" value="FAD_synthase"/>
</dbReference>
<dbReference type="Gene3D" id="3.40.50.620">
    <property type="entry name" value="HUPs"/>
    <property type="match status" value="1"/>
</dbReference>
<protein>
    <recommendedName>
        <fullName evidence="15">Riboflavin biosynthesis protein</fullName>
    </recommendedName>
    <domain>
        <recommendedName>
            <fullName evidence="15">Riboflavin kinase</fullName>
            <ecNumber evidence="15">2.7.1.26</ecNumber>
        </recommendedName>
        <alternativeName>
            <fullName evidence="15">Flavokinase</fullName>
        </alternativeName>
    </domain>
    <domain>
        <recommendedName>
            <fullName evidence="15">FMN adenylyltransferase</fullName>
            <ecNumber evidence="15">2.7.7.2</ecNumber>
        </recommendedName>
        <alternativeName>
            <fullName evidence="15">FAD pyrophosphorylase</fullName>
        </alternativeName>
        <alternativeName>
            <fullName evidence="15">FAD synthase</fullName>
        </alternativeName>
    </domain>
</protein>
<keyword evidence="7 15" id="KW-0548">Nucleotidyltransferase</keyword>
<evidence type="ECO:0000313" key="18">
    <source>
        <dbReference type="Proteomes" id="UP000306229"/>
    </source>
</evidence>
<comment type="catalytic activity">
    <reaction evidence="13 15">
        <text>riboflavin + ATP = FMN + ADP + H(+)</text>
        <dbReference type="Rhea" id="RHEA:14357"/>
        <dbReference type="ChEBI" id="CHEBI:15378"/>
        <dbReference type="ChEBI" id="CHEBI:30616"/>
        <dbReference type="ChEBI" id="CHEBI:57986"/>
        <dbReference type="ChEBI" id="CHEBI:58210"/>
        <dbReference type="ChEBI" id="CHEBI:456216"/>
        <dbReference type="EC" id="2.7.1.26"/>
    </reaction>
</comment>
<keyword evidence="8 15" id="KW-0547">Nucleotide-binding</keyword>
<dbReference type="InterPro" id="IPR023468">
    <property type="entry name" value="Riboflavin_kinase"/>
</dbReference>
<keyword evidence="10 15" id="KW-0274">FAD</keyword>
<evidence type="ECO:0000256" key="8">
    <source>
        <dbReference type="ARBA" id="ARBA00022741"/>
    </source>
</evidence>
<proteinExistence type="inferred from homology"/>
<evidence type="ECO:0000259" key="16">
    <source>
        <dbReference type="SMART" id="SM00904"/>
    </source>
</evidence>
<evidence type="ECO:0000256" key="5">
    <source>
        <dbReference type="ARBA" id="ARBA00022643"/>
    </source>
</evidence>
<keyword evidence="18" id="KW-1185">Reference proteome</keyword>
<evidence type="ECO:0000256" key="9">
    <source>
        <dbReference type="ARBA" id="ARBA00022777"/>
    </source>
</evidence>
<accession>A0A5B7TVB8</accession>
<keyword evidence="6 15" id="KW-0808">Transferase</keyword>
<dbReference type="NCBIfam" id="TIGR00083">
    <property type="entry name" value="ribF"/>
    <property type="match status" value="1"/>
</dbReference>
<dbReference type="PIRSF" id="PIRSF004491">
    <property type="entry name" value="FAD_Synth"/>
    <property type="match status" value="1"/>
</dbReference>
<evidence type="ECO:0000313" key="17">
    <source>
        <dbReference type="EMBL" id="QCX40188.1"/>
    </source>
</evidence>
<evidence type="ECO:0000256" key="12">
    <source>
        <dbReference type="ARBA" id="ARBA00023268"/>
    </source>
</evidence>
<evidence type="ECO:0000256" key="11">
    <source>
        <dbReference type="ARBA" id="ARBA00022840"/>
    </source>
</evidence>
<dbReference type="KEGG" id="fbe:FF125_17680"/>
<comment type="pathway">
    <text evidence="3 15">Cofactor biosynthesis; FMN biosynthesis; FMN from riboflavin (ATP route): step 1/1.</text>
</comment>
<dbReference type="InterPro" id="IPR015865">
    <property type="entry name" value="Riboflavin_kinase_bac/euk"/>
</dbReference>
<sequence length="319" mass="36504">MKIYHSIKEFTGKEKSSIITIGTFDGVHIGHQEIIKNLVKQSLEVDNNSVILTFFPHPRMVLQQGTDLKLLTTLPEKIALLEKTGLNNLVIEPFTKEFSRLTAIDFVKNILIKRLKLKKLVIGYDHHFGRNREGNFKQLEEYGSLYGFKVEEIPAQDIKNISVSSTKIRQALLDGDIQKANNFLGYEYLLTGKVVHGKGLGNKHNYPTINIHIEESYKLIPKPGVYIVKTTINNQHLFGIMNIGFRPTVNGKHETIEVHLLDFNADLYGETISISIAHRLRDEQKFDSLEELFAQIKQDEKSARTLIESSEISFRKKKF</sequence>
<dbReference type="GO" id="GO:0008531">
    <property type="term" value="F:riboflavin kinase activity"/>
    <property type="evidence" value="ECO:0007669"/>
    <property type="project" value="UniProtKB-UniRule"/>
</dbReference>
<comment type="similarity">
    <text evidence="15">Belongs to the ribF family.</text>
</comment>
<evidence type="ECO:0000256" key="10">
    <source>
        <dbReference type="ARBA" id="ARBA00022827"/>
    </source>
</evidence>
<dbReference type="InterPro" id="IPR002606">
    <property type="entry name" value="Riboflavin_kinase_bac"/>
</dbReference>
<organism evidence="17 18">
    <name type="scientific">Aureibaculum algae</name>
    <dbReference type="NCBI Taxonomy" id="2584122"/>
    <lineage>
        <taxon>Bacteria</taxon>
        <taxon>Pseudomonadati</taxon>
        <taxon>Bacteroidota</taxon>
        <taxon>Flavobacteriia</taxon>
        <taxon>Flavobacteriales</taxon>
        <taxon>Flavobacteriaceae</taxon>
        <taxon>Aureibaculum</taxon>
    </lineage>
</organism>
<dbReference type="GO" id="GO:0009231">
    <property type="term" value="P:riboflavin biosynthetic process"/>
    <property type="evidence" value="ECO:0007669"/>
    <property type="project" value="InterPro"/>
</dbReference>
<keyword evidence="9 15" id="KW-0418">Kinase</keyword>
<dbReference type="SUPFAM" id="SSF52374">
    <property type="entry name" value="Nucleotidylyl transferase"/>
    <property type="match status" value="1"/>
</dbReference>
<dbReference type="SUPFAM" id="SSF82114">
    <property type="entry name" value="Riboflavin kinase-like"/>
    <property type="match status" value="1"/>
</dbReference>
<reference evidence="17 18" key="1">
    <citation type="submission" date="2019-05" db="EMBL/GenBank/DDBJ databases">
        <title>Algicella ahnfeltiae gen. nov., sp. nov., a novel marine bacterium of the family Flavobacteriaceae isolated from a red alga.</title>
        <authorList>
            <person name="Nedashkovskaya O.I."/>
            <person name="Kukhlevskiy A.D."/>
            <person name="Kim S.-G."/>
            <person name="Zhukova N.V."/>
            <person name="Mikhailov V.V."/>
        </authorList>
    </citation>
    <scope>NUCLEOTIDE SEQUENCE [LARGE SCALE GENOMIC DNA]</scope>
    <source>
        <strain evidence="17 18">10Alg115</strain>
    </source>
</reference>
<dbReference type="InterPro" id="IPR014729">
    <property type="entry name" value="Rossmann-like_a/b/a_fold"/>
</dbReference>
<dbReference type="Proteomes" id="UP000306229">
    <property type="component" value="Chromosome"/>
</dbReference>
<dbReference type="NCBIfam" id="NF004160">
    <property type="entry name" value="PRK05627.1-3"/>
    <property type="match status" value="1"/>
</dbReference>
<dbReference type="EC" id="2.7.1.26" evidence="15"/>